<evidence type="ECO:0000313" key="3">
    <source>
        <dbReference type="Proteomes" id="UP001283361"/>
    </source>
</evidence>
<dbReference type="EMBL" id="JAWDGP010002523">
    <property type="protein sequence ID" value="KAK3782266.1"/>
    <property type="molecule type" value="Genomic_DNA"/>
</dbReference>
<proteinExistence type="predicted"/>
<organism evidence="2 3">
    <name type="scientific">Elysia crispata</name>
    <name type="common">lettuce slug</name>
    <dbReference type="NCBI Taxonomy" id="231223"/>
    <lineage>
        <taxon>Eukaryota</taxon>
        <taxon>Metazoa</taxon>
        <taxon>Spiralia</taxon>
        <taxon>Lophotrochozoa</taxon>
        <taxon>Mollusca</taxon>
        <taxon>Gastropoda</taxon>
        <taxon>Heterobranchia</taxon>
        <taxon>Euthyneura</taxon>
        <taxon>Panpulmonata</taxon>
        <taxon>Sacoglossa</taxon>
        <taxon>Placobranchoidea</taxon>
        <taxon>Plakobranchidae</taxon>
        <taxon>Elysia</taxon>
    </lineage>
</organism>
<accession>A0AAE1DTA5</accession>
<protein>
    <submittedName>
        <fullName evidence="2">Uncharacterized protein</fullName>
    </submittedName>
</protein>
<dbReference type="AlphaFoldDB" id="A0AAE1DTA5"/>
<comment type="caution">
    <text evidence="2">The sequence shown here is derived from an EMBL/GenBank/DDBJ whole genome shotgun (WGS) entry which is preliminary data.</text>
</comment>
<evidence type="ECO:0000256" key="1">
    <source>
        <dbReference type="SAM" id="MobiDB-lite"/>
    </source>
</evidence>
<reference evidence="2" key="1">
    <citation type="journal article" date="2023" name="G3 (Bethesda)">
        <title>A reference genome for the long-term kleptoplast-retaining sea slug Elysia crispata morphotype clarki.</title>
        <authorList>
            <person name="Eastman K.E."/>
            <person name="Pendleton A.L."/>
            <person name="Shaikh M.A."/>
            <person name="Suttiyut T."/>
            <person name="Ogas R."/>
            <person name="Tomko P."/>
            <person name="Gavelis G."/>
            <person name="Widhalm J.R."/>
            <person name="Wisecaver J.H."/>
        </authorList>
    </citation>
    <scope>NUCLEOTIDE SEQUENCE</scope>
    <source>
        <strain evidence="2">ECLA1</strain>
    </source>
</reference>
<gene>
    <name evidence="2" type="ORF">RRG08_008187</name>
</gene>
<name>A0AAE1DTA5_9GAST</name>
<sequence length="85" mass="10165">MRQSLRFKRYEMEEGGEGLIEERKRKNKTEFEVKEVWDGGGEGRVSEVELRIEEDVGRPRGRERGGRDDKLGWRENIERKKTEKQ</sequence>
<keyword evidence="3" id="KW-1185">Reference proteome</keyword>
<feature type="region of interest" description="Disordered" evidence="1">
    <location>
        <begin position="57"/>
        <end position="85"/>
    </location>
</feature>
<dbReference type="Proteomes" id="UP001283361">
    <property type="component" value="Unassembled WGS sequence"/>
</dbReference>
<evidence type="ECO:0000313" key="2">
    <source>
        <dbReference type="EMBL" id="KAK3782266.1"/>
    </source>
</evidence>